<evidence type="ECO:0000259" key="4">
    <source>
        <dbReference type="SMART" id="SM00560"/>
    </source>
</evidence>
<dbReference type="SMART" id="SM00560">
    <property type="entry name" value="LamGL"/>
    <property type="match status" value="2"/>
</dbReference>
<feature type="domain" description="LamG-like jellyroll fold" evidence="4">
    <location>
        <begin position="512"/>
        <end position="639"/>
    </location>
</feature>
<evidence type="ECO:0000313" key="6">
    <source>
        <dbReference type="Proteomes" id="UP000283458"/>
    </source>
</evidence>
<dbReference type="Proteomes" id="UP000283458">
    <property type="component" value="Unassembled WGS sequence"/>
</dbReference>
<reference evidence="5 6" key="1">
    <citation type="submission" date="2018-09" db="EMBL/GenBank/DDBJ databases">
        <authorList>
            <person name="Zhu H."/>
        </authorList>
    </citation>
    <scope>NUCLEOTIDE SEQUENCE [LARGE SCALE GENOMIC DNA]</scope>
    <source>
        <strain evidence="5 6">K2W22B-5</strain>
    </source>
</reference>
<feature type="compositionally biased region" description="Low complexity" evidence="3">
    <location>
        <begin position="130"/>
        <end position="152"/>
    </location>
</feature>
<protein>
    <recommendedName>
        <fullName evidence="4">LamG-like jellyroll fold domain-containing protein</fullName>
    </recommendedName>
</protein>
<dbReference type="Pfam" id="PF13385">
    <property type="entry name" value="Laminin_G_3"/>
    <property type="match status" value="4"/>
</dbReference>
<proteinExistence type="predicted"/>
<sequence>MERPPESAPLSRAVAGFPCPKEISVSNNGITLVGLPVAANGLLSARSSVSTVAIGAGVKLLMVDTGKGFEPSMWVVASDAANPANSMAGSVVDYNPSSGALTIQVVDARGGGTPASWMIAVSGQTGLTGPQGIQGEVGPQGPQGVIGPVGPQGDKGDTGVQGPVGLTGPQGPQGVQGPQGDKGDTGAQGPVGATGAEGPQGVQGPQGDKGDTGAQGPIGATGPQGPQGVQGPPGDQGDTGAQGPIGLTGPQGPQGVQGPQGDKGDTGAQGPVGLTGAEGPQGVQGPVGATGPQGPGVVWAGNSGGVANAPTLTPTPALSGLTGNPSYEFIATVSNSGPVTLNVSGTGAVALRKANGAVLSGGELQAGTKYAVTYDGAVWRLAGGDASVLQTAPTYAASGATTTVTGELVLAAYEQIAGQTFNLNYNTRANYAEQDAANGTDATGGAFALHNVAGGTVDANTKLLIHADSPNGSTEIIDERGITPFGTHCAYFDGTAYFKVPSSNKVAFGATQNFTVELWMNTPTLADAIPFDARNSGSEVGPAITITANGAISFRFASAPAVFSAAGVIVAGAWHHMALVRNGTLISLYVNGVSVASTTTAYTVANGPMLIGAAWDLTNKFTGWIDQLRVSNTARYTAGFMVPTAEFVTDANTVHLFQFNDGHGSQFIRDSSKSGHEMAVSGASSLTNARAKFGATSLNCTGGGAPGGGVIVANSKSHADFNMGSDDFSVDLWFYATNFANAALFSYGNTAVNYYLGVEITSGGGVTVAASTNNTSWNVSDPSVSRATYALNTWTHIAMTRSGSNLHLFVNGVLAVTFSGVTGSLFNGTTACFNIARYSGSSTFVGQMDEFRIKRGQAAWISNFTPSASPYETDDATILLCHFDGADGDVVTLDSSESSYGTNAFGDTTNPALTFAGSAALDTTYTRGGNSTSLKLNGSSQYASVSFATPSAGHPIYFGIGEQYCIEAWVYVSSFTGIPVVFNIVGASNGTEGNPHLWYDTIRSSWIYAVNTSATTVAQSATTTATGWVHLAVVRDGRGYVVYVNGVGSAPANPTTNISYTSESYNLFIGAYHGSLNYLNGAIDSFRITHGKPRYTANFTPGNLTQDDDTALLWVFNGAPGQKWVKELSKNTALIQSVNARTVKDGVYIPAPGNGLSISTAQFAFGSGSLAANGSAQYLDIPSATVASAFTGNFTVDFKVRFASLGGGNHVSMVTKGSTSLANMTIQIQTIPTSNAFRFTLYNTSGTPVSAVSATTAVVNTWYHVAAVLNGGAMLLFINGVLEGTTPMSGVVGANANPLTVGSFWNGSERSEFFNGYIDELRVSNTARWTANFTPSTGPYSSEQNYVTGPYWVATKPGASALDLSAFSSIDGAAFSGATPPGTTLRFLASFDGYASPLARWNGSAWVSSGYAMTWDGSTLTTTATAAQLNGVGNSWAELQAGLLAWSDVMGGTVNIVAVLSTSNPSFTPSLDNIAVTMDEYVMMTPGVDYSVRRKKSAGAQTLTLTRVKSGGANQVVAYIP</sequence>
<feature type="domain" description="LamG-like jellyroll fold" evidence="4">
    <location>
        <begin position="1192"/>
        <end position="1331"/>
    </location>
</feature>
<dbReference type="InterPro" id="IPR008160">
    <property type="entry name" value="Collagen"/>
</dbReference>
<keyword evidence="6" id="KW-1185">Reference proteome</keyword>
<evidence type="ECO:0000256" key="2">
    <source>
        <dbReference type="ARBA" id="ARBA00023157"/>
    </source>
</evidence>
<dbReference type="SUPFAM" id="SSF49899">
    <property type="entry name" value="Concanavalin A-like lectins/glucanases"/>
    <property type="match status" value="4"/>
</dbReference>
<dbReference type="GO" id="GO:0031012">
    <property type="term" value="C:extracellular matrix"/>
    <property type="evidence" value="ECO:0007669"/>
    <property type="project" value="TreeGrafter"/>
</dbReference>
<dbReference type="PANTHER" id="PTHR24023">
    <property type="entry name" value="COLLAGEN ALPHA"/>
    <property type="match status" value="1"/>
</dbReference>
<name>A0A418VYC4_9PROT</name>
<dbReference type="EMBL" id="QYUL01000002">
    <property type="protein sequence ID" value="RJF82187.1"/>
    <property type="molecule type" value="Genomic_DNA"/>
</dbReference>
<evidence type="ECO:0000256" key="1">
    <source>
        <dbReference type="ARBA" id="ARBA00022729"/>
    </source>
</evidence>
<gene>
    <name evidence="5" type="ORF">D3877_19225</name>
</gene>
<keyword evidence="1" id="KW-0732">Signal</keyword>
<evidence type="ECO:0000256" key="3">
    <source>
        <dbReference type="SAM" id="MobiDB-lite"/>
    </source>
</evidence>
<feature type="compositionally biased region" description="Low complexity" evidence="3">
    <location>
        <begin position="220"/>
        <end position="260"/>
    </location>
</feature>
<dbReference type="GO" id="GO:0005615">
    <property type="term" value="C:extracellular space"/>
    <property type="evidence" value="ECO:0007669"/>
    <property type="project" value="TreeGrafter"/>
</dbReference>
<dbReference type="Pfam" id="PF01391">
    <property type="entry name" value="Collagen"/>
    <property type="match status" value="1"/>
</dbReference>
<dbReference type="InterPro" id="IPR050149">
    <property type="entry name" value="Collagen_superfamily"/>
</dbReference>
<organism evidence="5 6">
    <name type="scientific">Azospirillum cavernae</name>
    <dbReference type="NCBI Taxonomy" id="2320860"/>
    <lineage>
        <taxon>Bacteria</taxon>
        <taxon>Pseudomonadati</taxon>
        <taxon>Pseudomonadota</taxon>
        <taxon>Alphaproteobacteria</taxon>
        <taxon>Rhodospirillales</taxon>
        <taxon>Azospirillaceae</taxon>
        <taxon>Azospirillum</taxon>
    </lineage>
</organism>
<feature type="region of interest" description="Disordered" evidence="3">
    <location>
        <begin position="126"/>
        <end position="302"/>
    </location>
</feature>
<dbReference type="GO" id="GO:0030020">
    <property type="term" value="F:extracellular matrix structural constituent conferring tensile strength"/>
    <property type="evidence" value="ECO:0007669"/>
    <property type="project" value="TreeGrafter"/>
</dbReference>
<dbReference type="OrthoDB" id="5526848at2"/>
<dbReference type="CDD" id="cd00110">
    <property type="entry name" value="LamG"/>
    <property type="match status" value="1"/>
</dbReference>
<dbReference type="Gene3D" id="2.60.120.200">
    <property type="match status" value="4"/>
</dbReference>
<accession>A0A418VYC4</accession>
<dbReference type="InterPro" id="IPR013320">
    <property type="entry name" value="ConA-like_dom_sf"/>
</dbReference>
<feature type="compositionally biased region" description="Low complexity" evidence="3">
    <location>
        <begin position="160"/>
        <end position="179"/>
    </location>
</feature>
<comment type="caution">
    <text evidence="5">The sequence shown here is derived from an EMBL/GenBank/DDBJ whole genome shotgun (WGS) entry which is preliminary data.</text>
</comment>
<dbReference type="InterPro" id="IPR006558">
    <property type="entry name" value="LamG-like"/>
</dbReference>
<dbReference type="GO" id="GO:0030198">
    <property type="term" value="P:extracellular matrix organization"/>
    <property type="evidence" value="ECO:0007669"/>
    <property type="project" value="TreeGrafter"/>
</dbReference>
<evidence type="ECO:0000313" key="5">
    <source>
        <dbReference type="EMBL" id="RJF82187.1"/>
    </source>
</evidence>
<dbReference type="InterPro" id="IPR001791">
    <property type="entry name" value="Laminin_G"/>
</dbReference>
<keyword evidence="2" id="KW-1015">Disulfide bond</keyword>
<dbReference type="PANTHER" id="PTHR24023:SF1095">
    <property type="entry name" value="EGF-LIKE DOMAIN-CONTAINING PROTEIN"/>
    <property type="match status" value="1"/>
</dbReference>